<dbReference type="InterPro" id="IPR022753">
    <property type="entry name" value="T4SS_pilus_biogen_PilP"/>
</dbReference>
<dbReference type="AlphaFoldDB" id="A0AAV4ZML9"/>
<evidence type="ECO:0008006" key="4">
    <source>
        <dbReference type="Google" id="ProtNLM"/>
    </source>
</evidence>
<evidence type="ECO:0000313" key="2">
    <source>
        <dbReference type="EMBL" id="GJD89427.1"/>
    </source>
</evidence>
<dbReference type="Proteomes" id="UP001055247">
    <property type="component" value="Unassembled WGS sequence"/>
</dbReference>
<sequence length="303" mass="31144">MRTPAVLAAALLSTAVHAQQVQLPPAGVLPVAATGVPSPESPAGFPQPAAVRQDVLPVQPGIVPAAVPGPGAVPPNPVGQVQPGFGSPQGDAQALPASSPAQQRLETLRTKVEEKLAALDNAAPILSGSQLQQMQQRQMRIRETLMMGQEAKALAEVLKVLDDISGDGSKSGGASDEDQKRKVDEAVQQALAARKLEEENAPKPLVASIHGSGGSLRAVVLVPYVGQFTVRAGTQLPEGMRVASVTDNGVEVVKNGKRFPLAFGTVVPGMRPQPGAGPQSLPARTVQMPIGASPLPMGGFGSR</sequence>
<dbReference type="EMBL" id="BPQO01000011">
    <property type="protein sequence ID" value="GJD89427.1"/>
    <property type="molecule type" value="Genomic_DNA"/>
</dbReference>
<name>A0AAV4ZML9_9HYPH</name>
<reference evidence="2" key="1">
    <citation type="journal article" date="2016" name="Front. Microbiol.">
        <title>Genome Sequence of the Piezophilic, Mesophilic Sulfate-Reducing Bacterium Desulfovibrio indicus J2T.</title>
        <authorList>
            <person name="Cao J."/>
            <person name="Maignien L."/>
            <person name="Shao Z."/>
            <person name="Alain K."/>
            <person name="Jebbar M."/>
        </authorList>
    </citation>
    <scope>NUCLEOTIDE SEQUENCE</scope>
    <source>
        <strain evidence="2">DSM 16372</strain>
    </source>
</reference>
<keyword evidence="3" id="KW-1185">Reference proteome</keyword>
<dbReference type="RefSeq" id="WP_238230250.1">
    <property type="nucleotide sequence ID" value="NZ_BPQO01000011.1"/>
</dbReference>
<evidence type="ECO:0000256" key="1">
    <source>
        <dbReference type="SAM" id="SignalP"/>
    </source>
</evidence>
<keyword evidence="1" id="KW-0732">Signal</keyword>
<gene>
    <name evidence="2" type="ORF">BHAOGJBA_2954</name>
</gene>
<feature type="signal peptide" evidence="1">
    <location>
        <begin position="1"/>
        <end position="18"/>
    </location>
</feature>
<organism evidence="2 3">
    <name type="scientific">Methylobacterium hispanicum</name>
    <dbReference type="NCBI Taxonomy" id="270350"/>
    <lineage>
        <taxon>Bacteria</taxon>
        <taxon>Pseudomonadati</taxon>
        <taxon>Pseudomonadota</taxon>
        <taxon>Alphaproteobacteria</taxon>
        <taxon>Hyphomicrobiales</taxon>
        <taxon>Methylobacteriaceae</taxon>
        <taxon>Methylobacterium</taxon>
    </lineage>
</organism>
<evidence type="ECO:0000313" key="3">
    <source>
        <dbReference type="Proteomes" id="UP001055247"/>
    </source>
</evidence>
<reference evidence="2" key="2">
    <citation type="submission" date="2021-08" db="EMBL/GenBank/DDBJ databases">
        <authorList>
            <person name="Tani A."/>
            <person name="Ola A."/>
            <person name="Ogura Y."/>
            <person name="Katsura K."/>
            <person name="Hayashi T."/>
        </authorList>
    </citation>
    <scope>NUCLEOTIDE SEQUENCE</scope>
    <source>
        <strain evidence="2">DSM 16372</strain>
    </source>
</reference>
<feature type="chain" id="PRO_5043551366" description="Type IV pilus biogenesis protein PilP" evidence="1">
    <location>
        <begin position="19"/>
        <end position="303"/>
    </location>
</feature>
<dbReference type="NCBIfam" id="TIGR03021">
    <property type="entry name" value="pilP_fam"/>
    <property type="match status" value="1"/>
</dbReference>
<proteinExistence type="predicted"/>
<protein>
    <recommendedName>
        <fullName evidence="4">Type IV pilus biogenesis protein PilP</fullName>
    </recommendedName>
</protein>
<comment type="caution">
    <text evidence="2">The sequence shown here is derived from an EMBL/GenBank/DDBJ whole genome shotgun (WGS) entry which is preliminary data.</text>
</comment>
<accession>A0AAV4ZML9</accession>